<keyword evidence="3" id="KW-1003">Cell membrane</keyword>
<feature type="transmembrane region" description="Helical" evidence="10">
    <location>
        <begin position="27"/>
        <end position="46"/>
    </location>
</feature>
<evidence type="ECO:0000313" key="13">
    <source>
        <dbReference type="Proteomes" id="UP000186777"/>
    </source>
</evidence>
<keyword evidence="7 10" id="KW-0472">Membrane</keyword>
<dbReference type="GO" id="GO:0032977">
    <property type="term" value="F:membrane insertase activity"/>
    <property type="evidence" value="ECO:0007669"/>
    <property type="project" value="InterPro"/>
</dbReference>
<dbReference type="InterPro" id="IPR001708">
    <property type="entry name" value="YidC/ALB3/OXA1/COX18"/>
</dbReference>
<name>A0A1Q6R322_9FIRM</name>
<evidence type="ECO:0000256" key="6">
    <source>
        <dbReference type="ARBA" id="ARBA00022989"/>
    </source>
</evidence>
<dbReference type="AlphaFoldDB" id="A0A1Q6R322"/>
<keyword evidence="6 10" id="KW-1133">Transmembrane helix</keyword>
<dbReference type="Pfam" id="PF02096">
    <property type="entry name" value="60KD_IMP"/>
    <property type="match status" value="1"/>
</dbReference>
<keyword evidence="8" id="KW-0143">Chaperone</keyword>
<dbReference type="PANTHER" id="PTHR12428">
    <property type="entry name" value="OXA1"/>
    <property type="match status" value="1"/>
</dbReference>
<evidence type="ECO:0000256" key="9">
    <source>
        <dbReference type="RuleBase" id="RU003945"/>
    </source>
</evidence>
<dbReference type="Proteomes" id="UP000186777">
    <property type="component" value="Unassembled WGS sequence"/>
</dbReference>
<proteinExistence type="inferred from homology"/>
<evidence type="ECO:0000259" key="11">
    <source>
        <dbReference type="Pfam" id="PF02096"/>
    </source>
</evidence>
<keyword evidence="5" id="KW-0653">Protein transport</keyword>
<dbReference type="PANTHER" id="PTHR12428:SF65">
    <property type="entry name" value="CYTOCHROME C OXIDASE ASSEMBLY PROTEIN COX18, MITOCHONDRIAL"/>
    <property type="match status" value="1"/>
</dbReference>
<dbReference type="NCBIfam" id="TIGR03592">
    <property type="entry name" value="yidC_oxa1_cterm"/>
    <property type="match status" value="1"/>
</dbReference>
<evidence type="ECO:0000256" key="7">
    <source>
        <dbReference type="ARBA" id="ARBA00023136"/>
    </source>
</evidence>
<evidence type="ECO:0000313" key="12">
    <source>
        <dbReference type="EMBL" id="OLA36781.1"/>
    </source>
</evidence>
<evidence type="ECO:0000256" key="5">
    <source>
        <dbReference type="ARBA" id="ARBA00022927"/>
    </source>
</evidence>
<evidence type="ECO:0000256" key="8">
    <source>
        <dbReference type="ARBA" id="ARBA00023186"/>
    </source>
</evidence>
<evidence type="ECO:0000256" key="2">
    <source>
        <dbReference type="ARBA" id="ARBA00022448"/>
    </source>
</evidence>
<dbReference type="GO" id="GO:0005886">
    <property type="term" value="C:plasma membrane"/>
    <property type="evidence" value="ECO:0007669"/>
    <property type="project" value="UniProtKB-SubCell"/>
</dbReference>
<evidence type="ECO:0000256" key="4">
    <source>
        <dbReference type="ARBA" id="ARBA00022692"/>
    </source>
</evidence>
<accession>A0A1Q6R322</accession>
<comment type="similarity">
    <text evidence="9">Belongs to the OXA1/ALB3/YidC family.</text>
</comment>
<dbReference type="PRINTS" id="PR00701">
    <property type="entry name" value="60KDINNERMP"/>
</dbReference>
<gene>
    <name evidence="12" type="ORF">BHW43_08710</name>
</gene>
<evidence type="ECO:0000256" key="10">
    <source>
        <dbReference type="SAM" id="Phobius"/>
    </source>
</evidence>
<protein>
    <recommendedName>
        <fullName evidence="11">Membrane insertase YidC/Oxa/ALB C-terminal domain-containing protein</fullName>
    </recommendedName>
</protein>
<feature type="domain" description="Membrane insertase YidC/Oxa/ALB C-terminal" evidence="11">
    <location>
        <begin position="28"/>
        <end position="210"/>
    </location>
</feature>
<comment type="caution">
    <text evidence="12">The sequence shown here is derived from an EMBL/GenBank/DDBJ whole genome shotgun (WGS) entry which is preliminary data.</text>
</comment>
<dbReference type="GO" id="GO:0051205">
    <property type="term" value="P:protein insertion into membrane"/>
    <property type="evidence" value="ECO:0007669"/>
    <property type="project" value="TreeGrafter"/>
</dbReference>
<reference evidence="12 13" key="1">
    <citation type="journal article" date="2016" name="Nat. Biotechnol.">
        <title>Measurement of bacterial replication rates in microbial communities.</title>
        <authorList>
            <person name="Brown C.T."/>
            <person name="Olm M.R."/>
            <person name="Thomas B.C."/>
            <person name="Banfield J.F."/>
        </authorList>
    </citation>
    <scope>NUCLEOTIDE SEQUENCE [LARGE SCALE GENOMIC DNA]</scope>
    <source>
        <strain evidence="12">46_33</strain>
    </source>
</reference>
<keyword evidence="2" id="KW-0813">Transport</keyword>
<dbReference type="GO" id="GO:0015031">
    <property type="term" value="P:protein transport"/>
    <property type="evidence" value="ECO:0007669"/>
    <property type="project" value="UniProtKB-KW"/>
</dbReference>
<organism evidence="12 13">
    <name type="scientific">Phascolarctobacterium succinatutens</name>
    <dbReference type="NCBI Taxonomy" id="626940"/>
    <lineage>
        <taxon>Bacteria</taxon>
        <taxon>Bacillati</taxon>
        <taxon>Bacillota</taxon>
        <taxon>Negativicutes</taxon>
        <taxon>Acidaminococcales</taxon>
        <taxon>Acidaminococcaceae</taxon>
        <taxon>Phascolarctobacterium</taxon>
    </lineage>
</organism>
<evidence type="ECO:0000256" key="3">
    <source>
        <dbReference type="ARBA" id="ARBA00022475"/>
    </source>
</evidence>
<dbReference type="EMBL" id="MNTG01000040">
    <property type="protein sequence ID" value="OLA36781.1"/>
    <property type="molecule type" value="Genomic_DNA"/>
</dbReference>
<dbReference type="CDD" id="cd20070">
    <property type="entry name" value="5TM_YidC_Alb3"/>
    <property type="match status" value="1"/>
</dbReference>
<feature type="transmembrane region" description="Helical" evidence="10">
    <location>
        <begin position="178"/>
        <end position="200"/>
    </location>
</feature>
<sequence>MDFLANIVQQVLTVLYNFTESVGIPNLGLAIVLMTIIIKLIMYPLTQKQIQSTKAMMEIQPKMKALQEKYKDDKQRLNMELANLYKSEGVNPLAGCLPLLIQMPIMIGIFYGIRDYNYAAHPEIVTSFLWLADISKADPTYVLPVLSALTTFIQTKQTMPTNGGGAQNKMMMYFMPLFIGYISLTFPAGLVLYWVVMNIMQIAQQSIMNRAAAK</sequence>
<keyword evidence="4 9" id="KW-0812">Transmembrane</keyword>
<evidence type="ECO:0000256" key="1">
    <source>
        <dbReference type="ARBA" id="ARBA00004651"/>
    </source>
</evidence>
<feature type="transmembrane region" description="Helical" evidence="10">
    <location>
        <begin position="93"/>
        <end position="113"/>
    </location>
</feature>
<dbReference type="RefSeq" id="WP_210685258.1">
    <property type="nucleotide sequence ID" value="NZ_CATVZD010000017.1"/>
</dbReference>
<dbReference type="InterPro" id="IPR047196">
    <property type="entry name" value="YidC_ALB_C"/>
</dbReference>
<dbReference type="STRING" id="626940.BHW43_08710"/>
<dbReference type="InterPro" id="IPR028055">
    <property type="entry name" value="YidC/Oxa/ALB_C"/>
</dbReference>
<comment type="subcellular location">
    <subcellularLocation>
        <location evidence="1">Cell membrane</location>
        <topology evidence="1">Multi-pass membrane protein</topology>
    </subcellularLocation>
    <subcellularLocation>
        <location evidence="9">Membrane</location>
        <topology evidence="9">Multi-pass membrane protein</topology>
    </subcellularLocation>
</comment>